<dbReference type="InterPro" id="IPR036121">
    <property type="entry name" value="ATPase_F1/V1/A1_a/bsu_N_sf"/>
</dbReference>
<dbReference type="Pfam" id="PF00006">
    <property type="entry name" value="ATP-synt_ab"/>
    <property type="match status" value="1"/>
</dbReference>
<evidence type="ECO:0000256" key="5">
    <source>
        <dbReference type="ARBA" id="ARBA00022781"/>
    </source>
</evidence>
<dbReference type="Pfam" id="PF22919">
    <property type="entry name" value="ATP-synt_VA_C"/>
    <property type="match status" value="1"/>
</dbReference>
<comment type="function">
    <text evidence="10">Component of the A-type ATP synthase that produces ATP from ADP in the presence of a proton gradient across the membrane. The A chain is the catalytic subunit.</text>
</comment>
<dbReference type="NCBIfam" id="NF003220">
    <property type="entry name" value="PRK04192.1"/>
    <property type="match status" value="1"/>
</dbReference>
<evidence type="ECO:0000259" key="11">
    <source>
        <dbReference type="Pfam" id="PF00006"/>
    </source>
</evidence>
<feature type="domain" description="ATP synthase A/B type C-terminal" evidence="14">
    <location>
        <begin position="447"/>
        <end position="544"/>
    </location>
</feature>
<evidence type="ECO:0000256" key="1">
    <source>
        <dbReference type="ARBA" id="ARBA00008936"/>
    </source>
</evidence>
<evidence type="ECO:0000256" key="8">
    <source>
        <dbReference type="ARBA" id="ARBA00023065"/>
    </source>
</evidence>
<keyword evidence="6 10" id="KW-0067">ATP-binding</keyword>
<evidence type="ECO:0000313" key="15">
    <source>
        <dbReference type="EMBL" id="HII46068.1"/>
    </source>
</evidence>
<evidence type="ECO:0000256" key="7">
    <source>
        <dbReference type="ARBA" id="ARBA00022967"/>
    </source>
</evidence>
<dbReference type="FunFam" id="2.40.30.20:FF:000002">
    <property type="entry name" value="V-type proton ATPase catalytic subunit A"/>
    <property type="match status" value="1"/>
</dbReference>
<gene>
    <name evidence="10" type="primary">atpA</name>
    <name evidence="15" type="ORF">HA333_00950</name>
</gene>
<dbReference type="InterPro" id="IPR004100">
    <property type="entry name" value="ATPase_F1/V1/A1_a/bsu_N"/>
</dbReference>
<dbReference type="Gene3D" id="2.40.30.20">
    <property type="match status" value="1"/>
</dbReference>
<keyword evidence="7 10" id="KW-1278">Translocase</keyword>
<dbReference type="SUPFAM" id="SSF47917">
    <property type="entry name" value="C-terminal domain of alpha and beta subunits of F1 ATP synthase"/>
    <property type="match status" value="1"/>
</dbReference>
<dbReference type="SUPFAM" id="SSF50615">
    <property type="entry name" value="N-terminal domain of alpha and beta subunits of F1 ATP synthase"/>
    <property type="match status" value="1"/>
</dbReference>
<comment type="subunit">
    <text evidence="10">Has multiple subunits with at least A(3), B(3), C, D, E, F, H, I and proteolipid K(x).</text>
</comment>
<feature type="domain" description="ATPase F1/V1/A1 complex alpha/beta subunit nucleotide-binding" evidence="11">
    <location>
        <begin position="216"/>
        <end position="439"/>
    </location>
</feature>
<comment type="caution">
    <text evidence="15">The sequence shown here is derived from an EMBL/GenBank/DDBJ whole genome shotgun (WGS) entry which is preliminary data.</text>
</comment>
<feature type="domain" description="ATPase F1/V1/A1 complex alpha/beta subunit N-terminal" evidence="12">
    <location>
        <begin position="8"/>
        <end position="66"/>
    </location>
</feature>
<dbReference type="Pfam" id="PF16886">
    <property type="entry name" value="ATP-synt_ab_Xtn"/>
    <property type="match status" value="1"/>
</dbReference>
<dbReference type="Gene3D" id="2.40.50.100">
    <property type="match status" value="1"/>
</dbReference>
<dbReference type="Pfam" id="PF02874">
    <property type="entry name" value="ATP-synt_ab_N"/>
    <property type="match status" value="1"/>
</dbReference>
<evidence type="ECO:0000256" key="4">
    <source>
        <dbReference type="ARBA" id="ARBA00022741"/>
    </source>
</evidence>
<dbReference type="InterPro" id="IPR055190">
    <property type="entry name" value="ATP-synt_VA_C"/>
</dbReference>
<evidence type="ECO:0000256" key="2">
    <source>
        <dbReference type="ARBA" id="ARBA00022448"/>
    </source>
</evidence>
<dbReference type="GO" id="GO:0005886">
    <property type="term" value="C:plasma membrane"/>
    <property type="evidence" value="ECO:0007669"/>
    <property type="project" value="UniProtKB-SubCell"/>
</dbReference>
<evidence type="ECO:0000256" key="9">
    <source>
        <dbReference type="ARBA" id="ARBA00023136"/>
    </source>
</evidence>
<dbReference type="InterPro" id="IPR000194">
    <property type="entry name" value="ATPase_F1/V1/A1_a/bsu_nucl-bd"/>
</dbReference>
<dbReference type="EC" id="7.1.2.2" evidence="10"/>
<evidence type="ECO:0000259" key="12">
    <source>
        <dbReference type="Pfam" id="PF02874"/>
    </source>
</evidence>
<dbReference type="CDD" id="cd01134">
    <property type="entry name" value="V_A-ATPase_A"/>
    <property type="match status" value="1"/>
</dbReference>
<evidence type="ECO:0000259" key="13">
    <source>
        <dbReference type="Pfam" id="PF16886"/>
    </source>
</evidence>
<reference evidence="15" key="1">
    <citation type="journal article" date="2020" name="bioRxiv">
        <title>A rank-normalized archaeal taxonomy based on genome phylogeny resolves widespread incomplete and uneven classifications.</title>
        <authorList>
            <person name="Rinke C."/>
            <person name="Chuvochina M."/>
            <person name="Mussig A.J."/>
            <person name="Chaumeil P.-A."/>
            <person name="Waite D.W."/>
            <person name="Whitman W.B."/>
            <person name="Parks D.H."/>
            <person name="Hugenholtz P."/>
        </authorList>
    </citation>
    <scope>NUCLEOTIDE SEQUENCE</scope>
    <source>
        <strain evidence="15">UBA8839</strain>
    </source>
</reference>
<dbReference type="SMR" id="A0A832SGS3"/>
<proteinExistence type="inferred from homology"/>
<dbReference type="InterPro" id="IPR022878">
    <property type="entry name" value="V-ATPase_asu"/>
</dbReference>
<keyword evidence="4 10" id="KW-0547">Nucleotide-binding</keyword>
<comment type="catalytic activity">
    <reaction evidence="10">
        <text>ATP + H2O + 4 H(+)(in) = ADP + phosphate + 5 H(+)(out)</text>
        <dbReference type="Rhea" id="RHEA:57720"/>
        <dbReference type="ChEBI" id="CHEBI:15377"/>
        <dbReference type="ChEBI" id="CHEBI:15378"/>
        <dbReference type="ChEBI" id="CHEBI:30616"/>
        <dbReference type="ChEBI" id="CHEBI:43474"/>
        <dbReference type="ChEBI" id="CHEBI:456216"/>
        <dbReference type="EC" id="7.1.2.2"/>
    </reaction>
</comment>
<accession>A0A832SGS3</accession>
<dbReference type="GO" id="GO:0046961">
    <property type="term" value="F:proton-transporting ATPase activity, rotational mechanism"/>
    <property type="evidence" value="ECO:0007669"/>
    <property type="project" value="InterPro"/>
</dbReference>
<protein>
    <recommendedName>
        <fullName evidence="10">A-type ATP synthase subunit A</fullName>
        <ecNumber evidence="10">7.1.2.2</ecNumber>
    </recommendedName>
</protein>
<dbReference type="AlphaFoldDB" id="A0A832SGS3"/>
<dbReference type="Proteomes" id="UP000651120">
    <property type="component" value="Unassembled WGS sequence"/>
</dbReference>
<comment type="similarity">
    <text evidence="1 10">Belongs to the ATPase alpha/beta chains family.</text>
</comment>
<keyword evidence="10" id="KW-0066">ATP synthesis</keyword>
<evidence type="ECO:0000256" key="10">
    <source>
        <dbReference type="HAMAP-Rule" id="MF_00309"/>
    </source>
</evidence>
<keyword evidence="8 10" id="KW-0406">Ion transport</keyword>
<organism evidence="15 16">
    <name type="scientific">Pyrobaculum aerophilum</name>
    <dbReference type="NCBI Taxonomy" id="13773"/>
    <lineage>
        <taxon>Archaea</taxon>
        <taxon>Thermoproteota</taxon>
        <taxon>Thermoprotei</taxon>
        <taxon>Thermoproteales</taxon>
        <taxon>Thermoproteaceae</taxon>
        <taxon>Pyrobaculum</taxon>
    </lineage>
</organism>
<evidence type="ECO:0000256" key="3">
    <source>
        <dbReference type="ARBA" id="ARBA00022475"/>
    </source>
</evidence>
<dbReference type="InterPro" id="IPR024034">
    <property type="entry name" value="ATPase_F1/V1_b/a_C"/>
</dbReference>
<keyword evidence="9 10" id="KW-0472">Membrane</keyword>
<evidence type="ECO:0000313" key="16">
    <source>
        <dbReference type="Proteomes" id="UP000651120"/>
    </source>
</evidence>
<keyword evidence="5 10" id="KW-0375">Hydrogen ion transport</keyword>
<keyword evidence="2 10" id="KW-0813">Transport</keyword>
<evidence type="ECO:0000259" key="14">
    <source>
        <dbReference type="Pfam" id="PF22919"/>
    </source>
</evidence>
<feature type="binding site" evidence="10">
    <location>
        <begin position="236"/>
        <end position="243"/>
    </location>
    <ligand>
        <name>ATP</name>
        <dbReference type="ChEBI" id="CHEBI:30616"/>
    </ligand>
</feature>
<dbReference type="RefSeq" id="WP_011007404.1">
    <property type="nucleotide sequence ID" value="NZ_DUJP01000006.1"/>
</dbReference>
<dbReference type="OMA" id="RIVKTFW"/>
<dbReference type="EMBL" id="DUJP01000006">
    <property type="protein sequence ID" value="HII46068.1"/>
    <property type="molecule type" value="Genomic_DNA"/>
</dbReference>
<dbReference type="HAMAP" id="MF_00309">
    <property type="entry name" value="ATP_synth_A_arch"/>
    <property type="match status" value="1"/>
</dbReference>
<sequence length="593" mass="66320">MSGKIEYISGPVVKAELPGARLYELVFVGEIKLFGEVVRIQGEKAFIQVYEDTTGLKPGEPVERTGEPLSAWLGPTIIGKIYDGVQRPLRNIEEISKNPFIARGIGYDKAPPLDLKAEFDFKPAVKPGEEVYPGDVLGSVKETEPMTHYILYPPLPEHAPGVVEWIADGKYKVDDVIARVKTKRGVVEVKMWHKWPVRRPRPFKEKLPPVEPLITGVRTVDTMFPIAKGGTAAVPGPFGSGKTVMIRTLSMFAQSRFIIPVLCGERGNEAADALQGLLKLKDPSTGRPLLERTTIIVNTSNMPVAAREASVYMGTTLGEYFRDQGYDVLVLADSTSRWAEAMREVALRIGEMPSEEGYPAYLPTRLAEFYERAGRVVLYGSKERVGSLTIAASVSPPGGDFTEPVTSNTLRFIGAFWPLSPRLAYSRHYPAIDWLVAFSRYVDTVEVWWSKNVSPEWRRIRDALQSILVKEAELQEIVRILGTEALSEYEKHILNVAFMIREGFLKQDAYNPVDTPSAPIKQFLLMKAIYTYYEEGLKAIESGVPASVLRELETVKRLPRLRMEVTNDVAKEELTKFIESLVAEIRATTNRRG</sequence>
<dbReference type="Gene3D" id="1.10.1140.10">
    <property type="entry name" value="Bovine Mitochondrial F1-atpase, Atp Synthase Beta Chain, Chain D, domain 3"/>
    <property type="match status" value="1"/>
</dbReference>
<feature type="domain" description="ATPsynthase alpha/beta subunit barrel-sandwich" evidence="13">
    <location>
        <begin position="111"/>
        <end position="198"/>
    </location>
</feature>
<dbReference type="SUPFAM" id="SSF52540">
    <property type="entry name" value="P-loop containing nucleoside triphosphate hydrolases"/>
    <property type="match status" value="1"/>
</dbReference>
<dbReference type="GO" id="GO:0042777">
    <property type="term" value="P:proton motive force-driven plasma membrane ATP synthesis"/>
    <property type="evidence" value="ECO:0007669"/>
    <property type="project" value="UniProtKB-UniRule"/>
</dbReference>
<evidence type="ECO:0000256" key="6">
    <source>
        <dbReference type="ARBA" id="ARBA00022840"/>
    </source>
</evidence>
<dbReference type="InterPro" id="IPR023366">
    <property type="entry name" value="ATP_synth_asu-like_sf"/>
</dbReference>
<dbReference type="PANTHER" id="PTHR43607:SF1">
    <property type="entry name" value="H(+)-TRANSPORTING TWO-SECTOR ATPASE"/>
    <property type="match status" value="1"/>
</dbReference>
<dbReference type="InterPro" id="IPR031686">
    <property type="entry name" value="ATP-synth_a_Xtn"/>
</dbReference>
<keyword evidence="3 10" id="KW-1003">Cell membrane</keyword>
<dbReference type="InterPro" id="IPR027417">
    <property type="entry name" value="P-loop_NTPase"/>
</dbReference>
<dbReference type="CDD" id="cd18111">
    <property type="entry name" value="ATP-synt_V_A-type_alpha_C"/>
    <property type="match status" value="1"/>
</dbReference>
<dbReference type="PANTHER" id="PTHR43607">
    <property type="entry name" value="V-TYPE PROTON ATPASE CATALYTIC SUBUNIT A"/>
    <property type="match status" value="1"/>
</dbReference>
<dbReference type="GO" id="GO:0046933">
    <property type="term" value="F:proton-transporting ATP synthase activity, rotational mechanism"/>
    <property type="evidence" value="ECO:0007669"/>
    <property type="project" value="UniProtKB-UniRule"/>
</dbReference>
<dbReference type="GO" id="GO:0005524">
    <property type="term" value="F:ATP binding"/>
    <property type="evidence" value="ECO:0007669"/>
    <property type="project" value="UniProtKB-UniRule"/>
</dbReference>
<dbReference type="Gene3D" id="3.40.50.300">
    <property type="entry name" value="P-loop containing nucleotide triphosphate hydrolases"/>
    <property type="match status" value="1"/>
</dbReference>
<dbReference type="GeneID" id="1465157"/>
<comment type="subcellular location">
    <subcellularLocation>
        <location evidence="10">Cell membrane</location>
        <topology evidence="10">Peripheral membrane protein</topology>
    </subcellularLocation>
</comment>
<name>A0A832SGS3_9CREN</name>
<dbReference type="CDD" id="cd18119">
    <property type="entry name" value="ATP-synt_V_A-type_alpha_N"/>
    <property type="match status" value="1"/>
</dbReference>